<evidence type="ECO:0000256" key="6">
    <source>
        <dbReference type="ARBA" id="ARBA00023136"/>
    </source>
</evidence>
<dbReference type="PANTHER" id="PTHR42718:SF43">
    <property type="entry name" value="LINCOMYCIN RESISTANCE PROTEIN LMRB"/>
    <property type="match status" value="1"/>
</dbReference>
<sequence>MMDEKISPKVIGAIIAAGIMSFSGVVVETSMNITFPTLMNEFNISTSTVQWMTTSYLLIVAMIVPISAILKRNFKTKNLFIIANLLFILGLALDAFAPNFLILLLGRIIQGFGTGIALPLMFNIILDQVPVSKIGMMMGIGSLITAIAPAIGPTFGGIVVSSLGWRFIFIFLLPLLIISLIVGLTSIQQASKIVRTHFDIPSFIWIIVTFFGLVFGFSNMGQDGFLSVNVILPILIGLIGLFLLVHRSNRIDHPIINLRVLTNHGFAGHVFSFFVLQILTLGLSFILPNYVQLVNGSSASLAGILVFPGAALGAVMSPFTGRILDKMGPKLPLMLGSALGILGLVLYTIFGMHLSNWMICVFYIIYMACLGLSFGNIMTNGLSYLPEKQNADGNAILTTLQQLAGAVGTSLVAAIVAQSQMAPGVNKALKTSIGSEHAFIFLLILVIIQSVVLFKVVVLGHKKAINK</sequence>
<reference evidence="9" key="2">
    <citation type="journal article" date="2023" name="PLoS ONE">
        <title>Philodulcilactobacillus myokoensis gen. nov., sp. nov., a fructophilic, acidophilic, and agar-phobic lactic acid bacterium isolated from fermented vegetable extracts.</title>
        <authorList>
            <person name="Kouya T."/>
            <person name="Ishiyama Y."/>
            <person name="Ohashi S."/>
            <person name="Kumakubo R."/>
            <person name="Yamazaki T."/>
            <person name="Otaki T."/>
        </authorList>
    </citation>
    <scope>NUCLEOTIDE SEQUENCE</scope>
    <source>
        <strain evidence="9">WR16-4</strain>
    </source>
</reference>
<evidence type="ECO:0000256" key="7">
    <source>
        <dbReference type="SAM" id="Phobius"/>
    </source>
</evidence>
<evidence type="ECO:0000256" key="1">
    <source>
        <dbReference type="ARBA" id="ARBA00004651"/>
    </source>
</evidence>
<feature type="transmembrane region" description="Helical" evidence="7">
    <location>
        <begin position="198"/>
        <end position="218"/>
    </location>
</feature>
<feature type="transmembrane region" description="Helical" evidence="7">
    <location>
        <begin position="108"/>
        <end position="126"/>
    </location>
</feature>
<dbReference type="Gene3D" id="1.20.1250.20">
    <property type="entry name" value="MFS general substrate transporter like domains"/>
    <property type="match status" value="1"/>
</dbReference>
<keyword evidence="5 7" id="KW-1133">Transmembrane helix</keyword>
<gene>
    <name evidence="9" type="ORF">WR164_05420</name>
</gene>
<keyword evidence="4 7" id="KW-0812">Transmembrane</keyword>
<dbReference type="PANTHER" id="PTHR42718">
    <property type="entry name" value="MAJOR FACILITATOR SUPERFAMILY MULTIDRUG TRANSPORTER MFSC"/>
    <property type="match status" value="1"/>
</dbReference>
<dbReference type="GO" id="GO:0022857">
    <property type="term" value="F:transmembrane transporter activity"/>
    <property type="evidence" value="ECO:0007669"/>
    <property type="project" value="InterPro"/>
</dbReference>
<evidence type="ECO:0000256" key="3">
    <source>
        <dbReference type="ARBA" id="ARBA00022475"/>
    </source>
</evidence>
<protein>
    <submittedName>
        <fullName evidence="9">MFS transporter</fullName>
    </submittedName>
</protein>
<dbReference type="AlphaFoldDB" id="A0A9W6B0V7"/>
<keyword evidence="10" id="KW-1185">Reference proteome</keyword>
<keyword evidence="6 7" id="KW-0472">Membrane</keyword>
<feature type="transmembrane region" description="Helical" evidence="7">
    <location>
        <begin position="51"/>
        <end position="70"/>
    </location>
</feature>
<evidence type="ECO:0000256" key="2">
    <source>
        <dbReference type="ARBA" id="ARBA00022448"/>
    </source>
</evidence>
<feature type="transmembrane region" description="Helical" evidence="7">
    <location>
        <begin position="224"/>
        <end position="245"/>
    </location>
</feature>
<feature type="domain" description="Major facilitator superfamily (MFS) profile" evidence="8">
    <location>
        <begin position="9"/>
        <end position="463"/>
    </location>
</feature>
<proteinExistence type="predicted"/>
<comment type="caution">
    <text evidence="9">The sequence shown here is derived from an EMBL/GenBank/DDBJ whole genome shotgun (WGS) entry which is preliminary data.</text>
</comment>
<feature type="transmembrane region" description="Helical" evidence="7">
    <location>
        <begin position="299"/>
        <end position="319"/>
    </location>
</feature>
<dbReference type="SUPFAM" id="SSF103473">
    <property type="entry name" value="MFS general substrate transporter"/>
    <property type="match status" value="1"/>
</dbReference>
<evidence type="ECO:0000313" key="9">
    <source>
        <dbReference type="EMBL" id="GLB46563.1"/>
    </source>
</evidence>
<feature type="transmembrane region" description="Helical" evidence="7">
    <location>
        <begin position="12"/>
        <end position="31"/>
    </location>
</feature>
<reference evidence="9" key="1">
    <citation type="submission" date="2022-07" db="EMBL/GenBank/DDBJ databases">
        <authorList>
            <person name="Kouya T."/>
            <person name="Ishiyama Y."/>
        </authorList>
    </citation>
    <scope>NUCLEOTIDE SEQUENCE</scope>
    <source>
        <strain evidence="9">WR16-4</strain>
    </source>
</reference>
<dbReference type="InterPro" id="IPR004638">
    <property type="entry name" value="EmrB-like"/>
</dbReference>
<dbReference type="InterPro" id="IPR036259">
    <property type="entry name" value="MFS_trans_sf"/>
</dbReference>
<feature type="transmembrane region" description="Helical" evidence="7">
    <location>
        <begin position="356"/>
        <end position="374"/>
    </location>
</feature>
<keyword evidence="2" id="KW-0813">Transport</keyword>
<dbReference type="Proteomes" id="UP001144204">
    <property type="component" value="Unassembled WGS sequence"/>
</dbReference>
<organism evidence="9 10">
    <name type="scientific">Philodulcilactobacillus myokoensis</name>
    <dbReference type="NCBI Taxonomy" id="2929573"/>
    <lineage>
        <taxon>Bacteria</taxon>
        <taxon>Bacillati</taxon>
        <taxon>Bacillota</taxon>
        <taxon>Bacilli</taxon>
        <taxon>Lactobacillales</taxon>
        <taxon>Lactobacillaceae</taxon>
        <taxon>Philodulcilactobacillus</taxon>
    </lineage>
</organism>
<feature type="transmembrane region" description="Helical" evidence="7">
    <location>
        <begin position="79"/>
        <end position="102"/>
    </location>
</feature>
<dbReference type="PRINTS" id="PR01036">
    <property type="entry name" value="TCRTETB"/>
</dbReference>
<feature type="transmembrane region" description="Helical" evidence="7">
    <location>
        <begin position="331"/>
        <end position="350"/>
    </location>
</feature>
<dbReference type="InterPro" id="IPR011701">
    <property type="entry name" value="MFS"/>
</dbReference>
<name>A0A9W6B0V7_9LACO</name>
<dbReference type="GO" id="GO:0005886">
    <property type="term" value="C:plasma membrane"/>
    <property type="evidence" value="ECO:0007669"/>
    <property type="project" value="UniProtKB-SubCell"/>
</dbReference>
<dbReference type="PROSITE" id="PS50850">
    <property type="entry name" value="MFS"/>
    <property type="match status" value="1"/>
</dbReference>
<keyword evidence="3" id="KW-1003">Cell membrane</keyword>
<comment type="subcellular location">
    <subcellularLocation>
        <location evidence="1">Cell membrane</location>
        <topology evidence="1">Multi-pass membrane protein</topology>
    </subcellularLocation>
</comment>
<evidence type="ECO:0000256" key="5">
    <source>
        <dbReference type="ARBA" id="ARBA00022989"/>
    </source>
</evidence>
<feature type="transmembrane region" description="Helical" evidence="7">
    <location>
        <begin position="437"/>
        <end position="458"/>
    </location>
</feature>
<accession>A0A9W6B0V7</accession>
<dbReference type="NCBIfam" id="TIGR00711">
    <property type="entry name" value="efflux_EmrB"/>
    <property type="match status" value="1"/>
</dbReference>
<dbReference type="Pfam" id="PF07690">
    <property type="entry name" value="MFS_1"/>
    <property type="match status" value="1"/>
</dbReference>
<evidence type="ECO:0000259" key="8">
    <source>
        <dbReference type="PROSITE" id="PS50850"/>
    </source>
</evidence>
<evidence type="ECO:0000313" key="10">
    <source>
        <dbReference type="Proteomes" id="UP001144204"/>
    </source>
</evidence>
<feature type="transmembrane region" description="Helical" evidence="7">
    <location>
        <begin position="266"/>
        <end position="287"/>
    </location>
</feature>
<dbReference type="Gene3D" id="1.20.1720.10">
    <property type="entry name" value="Multidrug resistance protein D"/>
    <property type="match status" value="1"/>
</dbReference>
<feature type="transmembrane region" description="Helical" evidence="7">
    <location>
        <begin position="165"/>
        <end position="186"/>
    </location>
</feature>
<feature type="transmembrane region" description="Helical" evidence="7">
    <location>
        <begin position="395"/>
        <end position="417"/>
    </location>
</feature>
<dbReference type="EMBL" id="BRPL01000002">
    <property type="protein sequence ID" value="GLB46563.1"/>
    <property type="molecule type" value="Genomic_DNA"/>
</dbReference>
<evidence type="ECO:0000256" key="4">
    <source>
        <dbReference type="ARBA" id="ARBA00022692"/>
    </source>
</evidence>
<dbReference type="InterPro" id="IPR020846">
    <property type="entry name" value="MFS_dom"/>
</dbReference>
<feature type="transmembrane region" description="Helical" evidence="7">
    <location>
        <begin position="138"/>
        <end position="159"/>
    </location>
</feature>